<gene>
    <name evidence="3" type="ORF">BKK47_09395</name>
</gene>
<dbReference type="PANTHER" id="PTHR48100:SF1">
    <property type="entry name" value="HISTIDINE PHOSPHATASE FAMILY PROTEIN-RELATED"/>
    <property type="match status" value="1"/>
</dbReference>
<dbReference type="RefSeq" id="WP_077494618.1">
    <property type="nucleotide sequence ID" value="NZ_MLHG01000063.1"/>
</dbReference>
<name>A0A1V3IE72_9PAST</name>
<evidence type="ECO:0000313" key="3">
    <source>
        <dbReference type="EMBL" id="OOF38413.1"/>
    </source>
</evidence>
<dbReference type="GO" id="GO:0005737">
    <property type="term" value="C:cytoplasm"/>
    <property type="evidence" value="ECO:0007669"/>
    <property type="project" value="TreeGrafter"/>
</dbReference>
<dbReference type="AlphaFoldDB" id="A0A1V3IE72"/>
<feature type="binding site" evidence="2">
    <location>
        <position position="61"/>
    </location>
    <ligand>
        <name>substrate</name>
    </ligand>
</feature>
<dbReference type="Proteomes" id="UP000189426">
    <property type="component" value="Unassembled WGS sequence"/>
</dbReference>
<dbReference type="SUPFAM" id="SSF53254">
    <property type="entry name" value="Phosphoglycerate mutase-like"/>
    <property type="match status" value="1"/>
</dbReference>
<sequence>MKKQLTFYFIRHGRTVWNEKGLMQGHGDSPLTEQGILGAQKAGSALQHIPFVAAYSSVLKRTINTAEHIIGERNIPLFQHKGLNEQFFGKWEGQWVEPLREQAEFKQMISDPANYKAETNGGETYQQLAERVMHAMQDIIQIHHKGNILIVSHDHTLRLLIALLGGATWQNHREEGQSISLLNTSISVVHYDSEKGFTVEKVNDVGHLG</sequence>
<protein>
    <submittedName>
        <fullName evidence="3">Histidine phosphatase family protein</fullName>
    </submittedName>
</protein>
<dbReference type="InterPro" id="IPR029033">
    <property type="entry name" value="His_PPase_superfam"/>
</dbReference>
<dbReference type="InterPro" id="IPR013078">
    <property type="entry name" value="His_Pase_superF_clade-1"/>
</dbReference>
<keyword evidence="4" id="KW-1185">Reference proteome</keyword>
<evidence type="ECO:0000313" key="4">
    <source>
        <dbReference type="Proteomes" id="UP000189426"/>
    </source>
</evidence>
<reference evidence="3 4" key="1">
    <citation type="submission" date="2016-10" db="EMBL/GenBank/DDBJ databases">
        <title>Rodentibacter gen. nov. and new species.</title>
        <authorList>
            <person name="Christensen H."/>
        </authorList>
    </citation>
    <scope>NUCLEOTIDE SEQUENCE [LARGE SCALE GENOMIC DNA]</scope>
    <source>
        <strain evidence="3 4">Ppn418</strain>
    </source>
</reference>
<feature type="active site" description="Proton donor/acceptor" evidence="1">
    <location>
        <position position="85"/>
    </location>
</feature>
<dbReference type="InterPro" id="IPR050275">
    <property type="entry name" value="PGM_Phosphatase"/>
</dbReference>
<comment type="caution">
    <text evidence="3">The sequence shown here is derived from an EMBL/GenBank/DDBJ whole genome shotgun (WGS) entry which is preliminary data.</text>
</comment>
<evidence type="ECO:0000256" key="1">
    <source>
        <dbReference type="PIRSR" id="PIRSR613078-1"/>
    </source>
</evidence>
<dbReference type="GO" id="GO:0016791">
    <property type="term" value="F:phosphatase activity"/>
    <property type="evidence" value="ECO:0007669"/>
    <property type="project" value="TreeGrafter"/>
</dbReference>
<dbReference type="Gene3D" id="3.40.50.1240">
    <property type="entry name" value="Phosphoglycerate mutase-like"/>
    <property type="match status" value="1"/>
</dbReference>
<dbReference type="SMART" id="SM00855">
    <property type="entry name" value="PGAM"/>
    <property type="match status" value="1"/>
</dbReference>
<dbReference type="STRING" id="1908257.BKK47_09395"/>
<feature type="binding site" evidence="2">
    <location>
        <begin position="11"/>
        <end position="18"/>
    </location>
    <ligand>
        <name>substrate</name>
    </ligand>
</feature>
<evidence type="ECO:0000256" key="2">
    <source>
        <dbReference type="PIRSR" id="PIRSR613078-2"/>
    </source>
</evidence>
<accession>A0A1V3IE72</accession>
<organism evidence="3 4">
    <name type="scientific">Rodentibacter mrazii</name>
    <dbReference type="NCBI Taxonomy" id="1908257"/>
    <lineage>
        <taxon>Bacteria</taxon>
        <taxon>Pseudomonadati</taxon>
        <taxon>Pseudomonadota</taxon>
        <taxon>Gammaproteobacteria</taxon>
        <taxon>Pasteurellales</taxon>
        <taxon>Pasteurellaceae</taxon>
        <taxon>Rodentibacter</taxon>
    </lineage>
</organism>
<dbReference type="Pfam" id="PF00300">
    <property type="entry name" value="His_Phos_1"/>
    <property type="match status" value="1"/>
</dbReference>
<dbReference type="CDD" id="cd07067">
    <property type="entry name" value="HP_PGM_like"/>
    <property type="match status" value="1"/>
</dbReference>
<feature type="active site" description="Tele-phosphohistidine intermediate" evidence="1">
    <location>
        <position position="12"/>
    </location>
</feature>
<dbReference type="EMBL" id="MLHG01000063">
    <property type="protein sequence ID" value="OOF38413.1"/>
    <property type="molecule type" value="Genomic_DNA"/>
</dbReference>
<proteinExistence type="predicted"/>
<dbReference type="PANTHER" id="PTHR48100">
    <property type="entry name" value="BROAD-SPECIFICITY PHOSPHATASE YOR283W-RELATED"/>
    <property type="match status" value="1"/>
</dbReference>